<dbReference type="Proteomes" id="UP001652623">
    <property type="component" value="Chromosome 10"/>
</dbReference>
<keyword evidence="3" id="KW-1185">Reference proteome</keyword>
<dbReference type="GeneID" id="132799680"/>
<proteinExistence type="predicted"/>
<organism evidence="3 4">
    <name type="scientific">Ziziphus jujuba</name>
    <name type="common">Chinese jujube</name>
    <name type="synonym">Ziziphus sativa</name>
    <dbReference type="NCBI Taxonomy" id="326968"/>
    <lineage>
        <taxon>Eukaryota</taxon>
        <taxon>Viridiplantae</taxon>
        <taxon>Streptophyta</taxon>
        <taxon>Embryophyta</taxon>
        <taxon>Tracheophyta</taxon>
        <taxon>Spermatophyta</taxon>
        <taxon>Magnoliopsida</taxon>
        <taxon>eudicotyledons</taxon>
        <taxon>Gunneridae</taxon>
        <taxon>Pentapetalae</taxon>
        <taxon>rosids</taxon>
        <taxon>fabids</taxon>
        <taxon>Rosales</taxon>
        <taxon>Rhamnaceae</taxon>
        <taxon>Paliureae</taxon>
        <taxon>Ziziphus</taxon>
    </lineage>
</organism>
<protein>
    <submittedName>
        <fullName evidence="4">Uncharacterized protein At2g29880-like</fullName>
    </submittedName>
</protein>
<feature type="region of interest" description="Disordered" evidence="1">
    <location>
        <begin position="1"/>
        <end position="24"/>
    </location>
</feature>
<dbReference type="InterPro" id="IPR056253">
    <property type="entry name" value="At2g29880-like_C"/>
</dbReference>
<dbReference type="PANTHER" id="PTHR47864">
    <property type="entry name" value="TRANSMEMBRANE PROTEIN"/>
    <property type="match status" value="1"/>
</dbReference>
<gene>
    <name evidence="4" type="primary">LOC132799680</name>
</gene>
<evidence type="ECO:0000259" key="2">
    <source>
        <dbReference type="Pfam" id="PF24769"/>
    </source>
</evidence>
<feature type="domain" description="At2g29880-like C-terminal" evidence="2">
    <location>
        <begin position="130"/>
        <end position="176"/>
    </location>
</feature>
<reference evidence="4" key="1">
    <citation type="submission" date="2025-08" db="UniProtKB">
        <authorList>
            <consortium name="RefSeq"/>
        </authorList>
    </citation>
    <scope>IDENTIFICATION</scope>
    <source>
        <tissue evidence="4">Seedling</tissue>
    </source>
</reference>
<dbReference type="Pfam" id="PF24769">
    <property type="entry name" value="At2g29880_C"/>
    <property type="match status" value="1"/>
</dbReference>
<evidence type="ECO:0000313" key="3">
    <source>
        <dbReference type="Proteomes" id="UP001652623"/>
    </source>
</evidence>
<evidence type="ECO:0000313" key="4">
    <source>
        <dbReference type="RefSeq" id="XP_060668105.1"/>
    </source>
</evidence>
<sequence length="178" mass="21063">MEENRSESQTKDRPTEREFEKEAAADRQRFRLAESKRFRLRLAESKRFRLKHLRTDTFADFEDLKITVGNGTAIGKTLLDWETIQMQEFMEKLSHGLDSIGKIATEIRGMYNLMEKRKKAISEKEKKNNIWNAIKETPNLYNHGRYKALALIQKMGVKDAFLKMLPEERSEWISFNME</sequence>
<evidence type="ECO:0000256" key="1">
    <source>
        <dbReference type="SAM" id="MobiDB-lite"/>
    </source>
</evidence>
<dbReference type="InterPro" id="IPR055314">
    <property type="entry name" value="At2g29880-like"/>
</dbReference>
<dbReference type="RefSeq" id="XP_060668105.1">
    <property type="nucleotide sequence ID" value="XM_060812122.1"/>
</dbReference>
<name>A0ABM3ZUF9_ZIZJJ</name>
<accession>A0ABM3ZUF9</accession>
<dbReference type="PANTHER" id="PTHR47864:SF2">
    <property type="entry name" value="MYB_SANT-LIKE DNA-BINDING DOMAIN PROTEIN"/>
    <property type="match status" value="1"/>
</dbReference>